<proteinExistence type="predicted"/>
<organism evidence="2 3">
    <name type="scientific">Lawsonia intracellularis (strain PHE/MN1-00)</name>
    <dbReference type="NCBI Taxonomy" id="363253"/>
    <lineage>
        <taxon>Bacteria</taxon>
        <taxon>Pseudomonadati</taxon>
        <taxon>Thermodesulfobacteriota</taxon>
        <taxon>Desulfovibrionia</taxon>
        <taxon>Desulfovibrionales</taxon>
        <taxon>Desulfovibrionaceae</taxon>
        <taxon>Lawsonia</taxon>
    </lineage>
</organism>
<evidence type="ECO:0000259" key="1">
    <source>
        <dbReference type="SMART" id="SM00869"/>
    </source>
</evidence>
<dbReference type="SMART" id="SM00869">
    <property type="entry name" value="Autotransporter"/>
    <property type="match status" value="1"/>
</dbReference>
<accession>Q1MQK6</accession>
<dbReference type="eggNOG" id="COG3468">
    <property type="taxonomic scope" value="Bacteria"/>
</dbReference>
<gene>
    <name evidence="2" type="ordered locus">LI0667</name>
</gene>
<dbReference type="SUPFAM" id="SSF103515">
    <property type="entry name" value="Autotransporter"/>
    <property type="match status" value="1"/>
</dbReference>
<feature type="domain" description="Autotransporter" evidence="1">
    <location>
        <begin position="92"/>
        <end position="356"/>
    </location>
</feature>
<sequence>MAPAPGFGANNIQGQGDSRQLLEKVKDFLNLLVYQDKDKKPTQPQSGYNVIANQGSVKGLSYVIHGAIQEVQNSMRVLALNMNTARLTSEKPFRIFGSLSGQASSQRNSGASTQAGVMYAIPMFPKLWVGTAISQGRERKKEYQGVDIAKAYGGAKAKTETNQASVIAAWNVAEPGLMGYVEGTFGWGETKNTRVFTHAGERITTKGAAHTSTNGGIARVGYNIEITPMMMLTPYAEVSIATARWDSYKESGRILPAKISATREHVIEHRAGLKVDWHISDVCKIQAWGAAILGERNNTGVTAKPISLYSVSISSGKDKSRYKQLEVGSNIDFKITHNCGVGVNVGIRTKDGEKDKSIKPQCMGIHFWYDF</sequence>
<reference evidence="2 3" key="1">
    <citation type="submission" date="2005-11" db="EMBL/GenBank/DDBJ databases">
        <title>The complete genome sequence of Lawsonia intracellularis: the causative agent of proliferative enteropathy.</title>
        <authorList>
            <person name="Kaur K."/>
            <person name="Zhang Q."/>
            <person name="Beckler D."/>
            <person name="Munir S."/>
            <person name="Li L."/>
            <person name="Kinsley K."/>
            <person name="Herron L."/>
            <person name="Peterson A."/>
            <person name="May B."/>
            <person name="Singh S."/>
            <person name="Gebhart C."/>
            <person name="Kapur V."/>
        </authorList>
    </citation>
    <scope>NUCLEOTIDE SEQUENCE [LARGE SCALE GENOMIC DNA]</scope>
    <source>
        <strain evidence="2 3">PHE/MN1-00</strain>
    </source>
</reference>
<dbReference type="KEGG" id="lip:LI0667"/>
<dbReference type="Pfam" id="PF03797">
    <property type="entry name" value="Autotransporter"/>
    <property type="match status" value="1"/>
</dbReference>
<dbReference type="AlphaFoldDB" id="Q1MQK6"/>
<dbReference type="HOGENOM" id="CLU_745547_0_0_7"/>
<dbReference type="EMBL" id="AM180252">
    <property type="protein sequence ID" value="CAJ54721.1"/>
    <property type="molecule type" value="Genomic_DNA"/>
</dbReference>
<keyword evidence="3" id="KW-1185">Reference proteome</keyword>
<dbReference type="Gene3D" id="2.40.128.130">
    <property type="entry name" value="Autotransporter beta-domain"/>
    <property type="match status" value="1"/>
</dbReference>
<name>Q1MQK6_LAWIP</name>
<evidence type="ECO:0000313" key="2">
    <source>
        <dbReference type="EMBL" id="CAJ54721.1"/>
    </source>
</evidence>
<evidence type="ECO:0000313" key="3">
    <source>
        <dbReference type="Proteomes" id="UP000002430"/>
    </source>
</evidence>
<dbReference type="InterPro" id="IPR036709">
    <property type="entry name" value="Autotransporte_beta_dom_sf"/>
</dbReference>
<protein>
    <submittedName>
        <fullName evidence="2">NA</fullName>
    </submittedName>
</protein>
<dbReference type="InterPro" id="IPR005546">
    <property type="entry name" value="Autotransporte_beta"/>
</dbReference>
<dbReference type="Proteomes" id="UP000002430">
    <property type="component" value="Chromosome"/>
</dbReference>